<gene>
    <name evidence="1" type="ORF">JVT61DRAFT_3900</name>
</gene>
<dbReference type="OrthoDB" id="343070at2759"/>
<accession>A0A8I2YL87</accession>
<organism evidence="1 2">
    <name type="scientific">Boletus reticuloceps</name>
    <dbReference type="NCBI Taxonomy" id="495285"/>
    <lineage>
        <taxon>Eukaryota</taxon>
        <taxon>Fungi</taxon>
        <taxon>Dikarya</taxon>
        <taxon>Basidiomycota</taxon>
        <taxon>Agaricomycotina</taxon>
        <taxon>Agaricomycetes</taxon>
        <taxon>Agaricomycetidae</taxon>
        <taxon>Boletales</taxon>
        <taxon>Boletineae</taxon>
        <taxon>Boletaceae</taxon>
        <taxon>Boletoideae</taxon>
        <taxon>Boletus</taxon>
    </lineage>
</organism>
<proteinExistence type="predicted"/>
<name>A0A8I2YL87_9AGAM</name>
<dbReference type="Proteomes" id="UP000683000">
    <property type="component" value="Unassembled WGS sequence"/>
</dbReference>
<evidence type="ECO:0000313" key="1">
    <source>
        <dbReference type="EMBL" id="KAG6374554.1"/>
    </source>
</evidence>
<sequence>MTLSCKSTLYESSLPAMQSACSTSTQQLTQALTKVQDLQGWLAEQEAVFTAEVCGLKRLVTIMEEREKQERGIMVNIEHEWAGMGDRVEQCEPALRAETEKE</sequence>
<evidence type="ECO:0000313" key="2">
    <source>
        <dbReference type="Proteomes" id="UP000683000"/>
    </source>
</evidence>
<comment type="caution">
    <text evidence="1">The sequence shown here is derived from an EMBL/GenBank/DDBJ whole genome shotgun (WGS) entry which is preliminary data.</text>
</comment>
<dbReference type="AlphaFoldDB" id="A0A8I2YL87"/>
<reference evidence="1" key="1">
    <citation type="submission" date="2021-03" db="EMBL/GenBank/DDBJ databases">
        <title>Evolutionary innovations through gain and loss of genes in the ectomycorrhizal Boletales.</title>
        <authorList>
            <person name="Wu G."/>
            <person name="Miyauchi S."/>
            <person name="Morin E."/>
            <person name="Yang Z.-L."/>
            <person name="Xu J."/>
            <person name="Martin F.M."/>
        </authorList>
    </citation>
    <scope>NUCLEOTIDE SEQUENCE</scope>
    <source>
        <strain evidence="1">BR01</strain>
    </source>
</reference>
<dbReference type="EMBL" id="JAGFBS010000017">
    <property type="protein sequence ID" value="KAG6374554.1"/>
    <property type="molecule type" value="Genomic_DNA"/>
</dbReference>
<protein>
    <submittedName>
        <fullName evidence="1">Uncharacterized protein</fullName>
    </submittedName>
</protein>
<keyword evidence="2" id="KW-1185">Reference proteome</keyword>